<evidence type="ECO:0000313" key="6">
    <source>
        <dbReference type="EMBL" id="KMO98174.1"/>
    </source>
</evidence>
<dbReference type="InterPro" id="IPR016161">
    <property type="entry name" value="Ald_DH/histidinol_DH"/>
</dbReference>
<dbReference type="OrthoDB" id="6882680at2"/>
<evidence type="ECO:0000313" key="7">
    <source>
        <dbReference type="Proteomes" id="UP000035932"/>
    </source>
</evidence>
<evidence type="ECO:0000256" key="2">
    <source>
        <dbReference type="ARBA" id="ARBA00023027"/>
    </source>
</evidence>
<organism evidence="6 7">
    <name type="scientific">Streptomyces roseus</name>
    <dbReference type="NCBI Taxonomy" id="66430"/>
    <lineage>
        <taxon>Bacteria</taxon>
        <taxon>Bacillati</taxon>
        <taxon>Actinomycetota</taxon>
        <taxon>Actinomycetes</taxon>
        <taxon>Kitasatosporales</taxon>
        <taxon>Streptomycetaceae</taxon>
        <taxon>Streptomyces</taxon>
    </lineage>
</organism>
<dbReference type="STRING" id="66430.ACS04_08360"/>
<keyword evidence="7" id="KW-1185">Reference proteome</keyword>
<protein>
    <submittedName>
        <fullName evidence="6">Phenylacetaldehyde dehydrogenase</fullName>
    </submittedName>
</protein>
<dbReference type="FunFam" id="3.40.605.10:FF:000001">
    <property type="entry name" value="Aldehyde dehydrogenase 1"/>
    <property type="match status" value="1"/>
</dbReference>
<comment type="similarity">
    <text evidence="4">Belongs to the aldehyde dehydrogenase family.</text>
</comment>
<dbReference type="EMBL" id="LFML01000032">
    <property type="protein sequence ID" value="KMO98174.1"/>
    <property type="molecule type" value="Genomic_DNA"/>
</dbReference>
<dbReference type="InterPro" id="IPR015590">
    <property type="entry name" value="Aldehyde_DH_dom"/>
</dbReference>
<keyword evidence="1 4" id="KW-0560">Oxidoreductase</keyword>
<comment type="caution">
    <text evidence="6">The sequence shown here is derived from an EMBL/GenBank/DDBJ whole genome shotgun (WGS) entry which is preliminary data.</text>
</comment>
<dbReference type="PANTHER" id="PTHR11699">
    <property type="entry name" value="ALDEHYDE DEHYDROGENASE-RELATED"/>
    <property type="match status" value="1"/>
</dbReference>
<accession>A0A0J6XSB8</accession>
<proteinExistence type="inferred from homology"/>
<dbReference type="Pfam" id="PF00171">
    <property type="entry name" value="Aldedh"/>
    <property type="match status" value="1"/>
</dbReference>
<dbReference type="InterPro" id="IPR016163">
    <property type="entry name" value="Ald_DH_C"/>
</dbReference>
<dbReference type="InterPro" id="IPR016160">
    <property type="entry name" value="Ald_DH_CS_CYS"/>
</dbReference>
<keyword evidence="2" id="KW-0520">NAD</keyword>
<dbReference type="NCBIfam" id="NF010000">
    <property type="entry name" value="PRK13473.1"/>
    <property type="match status" value="1"/>
</dbReference>
<evidence type="ECO:0000256" key="1">
    <source>
        <dbReference type="ARBA" id="ARBA00023002"/>
    </source>
</evidence>
<dbReference type="GO" id="GO:0016620">
    <property type="term" value="F:oxidoreductase activity, acting on the aldehyde or oxo group of donors, NAD or NADP as acceptor"/>
    <property type="evidence" value="ECO:0007669"/>
    <property type="project" value="InterPro"/>
</dbReference>
<dbReference type="InterPro" id="IPR015657">
    <property type="entry name" value="Aminobutyraldehyde_DH"/>
</dbReference>
<dbReference type="Proteomes" id="UP000035932">
    <property type="component" value="Unassembled WGS sequence"/>
</dbReference>
<sequence length="479" mass="51161">MTTELRRLRNYIGGEFKDAADGRTTEVVNPATGEVYATAPLSGQADVDAAMAAAAAAFPGWRDTTPSERQKALLKIADAFEARADELVAAESENTGKPLGLTASEELPPMVDQIRFFAGAARLLEGRSAGEYMDGMTSIIRREPVGVCAQVAPWNYPMMMAVWKFAPAIAAGNTVVLKPSDTTPASTVLMAEIIDSILPKGVFNVVCGDRETGRAMVEHPTPAMASITGSVRAGMQVAESASKDVKRVHLELGGKAPVVVFEDADLAKAVEDIAVAGYFNAGQDCTAATRVLVHESIHDEFVTALAKAAADTKTGAPDDEDVLYGALNNPNQLKQVAGFIERLPAHAKVEAGGHQVGDKGYFYAPTVVSGLKQDDEIIQNEVFGPVITVQSFTDEAQALEYANGVEFALASSVWTKDHGRAMRMSKNLDFGCVWINTHIPLVAEMPHGGFKKSGYGKDLSAYGFEDYTRIKHVMTSLDG</sequence>
<dbReference type="RefSeq" id="WP_048475902.1">
    <property type="nucleotide sequence ID" value="NZ_JBIRUD010000006.1"/>
</dbReference>
<dbReference type="SUPFAM" id="SSF53720">
    <property type="entry name" value="ALDH-like"/>
    <property type="match status" value="1"/>
</dbReference>
<dbReference type="AlphaFoldDB" id="A0A0J6XSB8"/>
<dbReference type="FunFam" id="3.40.309.10:FF:000010">
    <property type="entry name" value="Gamma-aminobutyraldehyde dehydrogenase"/>
    <property type="match status" value="1"/>
</dbReference>
<dbReference type="InterPro" id="IPR029510">
    <property type="entry name" value="Ald_DH_CS_GLU"/>
</dbReference>
<feature type="active site" evidence="3">
    <location>
        <position position="251"/>
    </location>
</feature>
<evidence type="ECO:0000259" key="5">
    <source>
        <dbReference type="Pfam" id="PF00171"/>
    </source>
</evidence>
<reference evidence="6 7" key="1">
    <citation type="submission" date="2015-06" db="EMBL/GenBank/DDBJ databases">
        <title>Recapitulation of the evolution of biosynthetic gene clusters reveals hidden chemical diversity on bacterial genomes.</title>
        <authorList>
            <person name="Cruz-Morales P."/>
            <person name="Martinez-Guerrero C."/>
            <person name="Morales-Escalante M.A."/>
            <person name="Yanez-Guerra L.A."/>
            <person name="Kopp J.F."/>
            <person name="Feldmann J."/>
            <person name="Ramos-Aboites H.E."/>
            <person name="Barona-Gomez F."/>
        </authorList>
    </citation>
    <scope>NUCLEOTIDE SEQUENCE [LARGE SCALE GENOMIC DNA]</scope>
    <source>
        <strain evidence="6 7">ATCC 31245</strain>
    </source>
</reference>
<name>A0A0J6XSB8_9ACTN</name>
<dbReference type="CDD" id="cd07092">
    <property type="entry name" value="ALDH_ABALDH-YdcW"/>
    <property type="match status" value="1"/>
</dbReference>
<dbReference type="InterPro" id="IPR016162">
    <property type="entry name" value="Ald_DH_N"/>
</dbReference>
<gene>
    <name evidence="6" type="ORF">ACS04_08360</name>
</gene>
<dbReference type="Gene3D" id="3.40.605.10">
    <property type="entry name" value="Aldehyde Dehydrogenase, Chain A, domain 1"/>
    <property type="match status" value="1"/>
</dbReference>
<dbReference type="Gene3D" id="3.40.309.10">
    <property type="entry name" value="Aldehyde Dehydrogenase, Chain A, domain 2"/>
    <property type="match status" value="1"/>
</dbReference>
<feature type="domain" description="Aldehyde dehydrogenase" evidence="5">
    <location>
        <begin position="20"/>
        <end position="473"/>
    </location>
</feature>
<dbReference type="PROSITE" id="PS00687">
    <property type="entry name" value="ALDEHYDE_DEHYDR_GLU"/>
    <property type="match status" value="1"/>
</dbReference>
<evidence type="ECO:0000256" key="4">
    <source>
        <dbReference type="RuleBase" id="RU003345"/>
    </source>
</evidence>
<dbReference type="PROSITE" id="PS00070">
    <property type="entry name" value="ALDEHYDE_DEHYDR_CYS"/>
    <property type="match status" value="1"/>
</dbReference>
<dbReference type="PATRIC" id="fig|66430.4.peg.4044"/>
<evidence type="ECO:0000256" key="3">
    <source>
        <dbReference type="PROSITE-ProRule" id="PRU10007"/>
    </source>
</evidence>